<accession>A0A6M2DAG4</accession>
<sequence>MKNSACIATFFFFLVTTAGLIFSDCVRISPELRRVAGFWESRIFMSLLILKRTFNCSFCKVLLTAAVPDKLFTWIWHQHFLNMLS</sequence>
<evidence type="ECO:0000313" key="1">
    <source>
        <dbReference type="EMBL" id="NOV43125.1"/>
    </source>
</evidence>
<protein>
    <submittedName>
        <fullName evidence="1">Putative secreted protein</fullName>
    </submittedName>
</protein>
<name>A0A6M2DAG4_RHIMP</name>
<dbReference type="AlphaFoldDB" id="A0A6M2DAG4"/>
<reference evidence="1" key="1">
    <citation type="submission" date="2019-09" db="EMBL/GenBank/DDBJ databases">
        <title>Organ-specific transcriptomic study of the physiology of the cattle tick, Rhipicephalus microplus.</title>
        <authorList>
            <person name="Tirloni L."/>
            <person name="Braz G."/>
            <person name="Gandara A.C.P."/>
            <person name="Sabadin G.A."/>
            <person name="da Silva R.M."/>
            <person name="Guizzo M.G."/>
            <person name="Machado J.A."/>
            <person name="Costa E.P."/>
            <person name="Gomes H.F."/>
            <person name="Moraes J."/>
            <person name="Mota M.B.S."/>
            <person name="Mesquita R.D."/>
            <person name="Alvarenga P.H."/>
            <person name="Alves F."/>
            <person name="Seixas A."/>
            <person name="da Fonseca R.N."/>
            <person name="Fogaca A."/>
            <person name="Logullo C."/>
            <person name="Tanaka A."/>
            <person name="Daffre S."/>
            <person name="Termignoni C."/>
            <person name="Vaz I.S.Jr."/>
            <person name="Oliveira P.L."/>
            <person name="Ribeiro J.M."/>
        </authorList>
    </citation>
    <scope>NUCLEOTIDE SEQUENCE</scope>
    <source>
        <strain evidence="1">Porto Alegre</strain>
    </source>
</reference>
<organism evidence="1">
    <name type="scientific">Rhipicephalus microplus</name>
    <name type="common">Cattle tick</name>
    <name type="synonym">Boophilus microplus</name>
    <dbReference type="NCBI Taxonomy" id="6941"/>
    <lineage>
        <taxon>Eukaryota</taxon>
        <taxon>Metazoa</taxon>
        <taxon>Ecdysozoa</taxon>
        <taxon>Arthropoda</taxon>
        <taxon>Chelicerata</taxon>
        <taxon>Arachnida</taxon>
        <taxon>Acari</taxon>
        <taxon>Parasitiformes</taxon>
        <taxon>Ixodida</taxon>
        <taxon>Ixodoidea</taxon>
        <taxon>Ixodidae</taxon>
        <taxon>Rhipicephalinae</taxon>
        <taxon>Rhipicephalus</taxon>
        <taxon>Boophilus</taxon>
    </lineage>
</organism>
<dbReference type="EMBL" id="GHWJ01010388">
    <property type="protein sequence ID" value="NOV43125.1"/>
    <property type="molecule type" value="Transcribed_RNA"/>
</dbReference>
<proteinExistence type="predicted"/>